<evidence type="ECO:0000313" key="7">
    <source>
        <dbReference type="Proteomes" id="UP000753256"/>
    </source>
</evidence>
<dbReference type="PROSITE" id="PS51318">
    <property type="entry name" value="TAT"/>
    <property type="match status" value="1"/>
</dbReference>
<dbReference type="GO" id="GO:0043190">
    <property type="term" value="C:ATP-binding cassette (ABC) transporter complex"/>
    <property type="evidence" value="ECO:0007669"/>
    <property type="project" value="InterPro"/>
</dbReference>
<gene>
    <name evidence="6" type="ORF">K8V70_01945</name>
</gene>
<dbReference type="PROSITE" id="PS01040">
    <property type="entry name" value="SBP_BACTERIAL_5"/>
    <property type="match status" value="1"/>
</dbReference>
<dbReference type="RefSeq" id="WP_273188878.1">
    <property type="nucleotide sequence ID" value="NZ_DYUZ01000008.1"/>
</dbReference>
<evidence type="ECO:0000259" key="5">
    <source>
        <dbReference type="Pfam" id="PF00496"/>
    </source>
</evidence>
<dbReference type="Proteomes" id="UP000753256">
    <property type="component" value="Unassembled WGS sequence"/>
</dbReference>
<comment type="caution">
    <text evidence="6">The sequence shown here is derived from an EMBL/GenBank/DDBJ whole genome shotgun (WGS) entry which is preliminary data.</text>
</comment>
<evidence type="ECO:0000256" key="4">
    <source>
        <dbReference type="ARBA" id="ARBA00022729"/>
    </source>
</evidence>
<proteinExistence type="inferred from homology"/>
<dbReference type="Gene3D" id="3.10.105.10">
    <property type="entry name" value="Dipeptide-binding Protein, Domain 3"/>
    <property type="match status" value="1"/>
</dbReference>
<dbReference type="GO" id="GO:0042597">
    <property type="term" value="C:periplasmic space"/>
    <property type="evidence" value="ECO:0007669"/>
    <property type="project" value="UniProtKB-ARBA"/>
</dbReference>
<evidence type="ECO:0000256" key="3">
    <source>
        <dbReference type="ARBA" id="ARBA00022448"/>
    </source>
</evidence>
<evidence type="ECO:0000256" key="2">
    <source>
        <dbReference type="ARBA" id="ARBA00005695"/>
    </source>
</evidence>
<dbReference type="InterPro" id="IPR023765">
    <property type="entry name" value="SBP_5_CS"/>
</dbReference>
<dbReference type="AlphaFoldDB" id="A0A921IT21"/>
<dbReference type="EMBL" id="DYUZ01000008">
    <property type="protein sequence ID" value="HJG36613.1"/>
    <property type="molecule type" value="Genomic_DNA"/>
</dbReference>
<keyword evidence="3" id="KW-0813">Transport</keyword>
<protein>
    <submittedName>
        <fullName evidence="6">ABC transporter substrate-binding protein</fullName>
    </submittedName>
</protein>
<dbReference type="PIRSF" id="PIRSF002741">
    <property type="entry name" value="MppA"/>
    <property type="match status" value="1"/>
</dbReference>
<dbReference type="InterPro" id="IPR000914">
    <property type="entry name" value="SBP_5_dom"/>
</dbReference>
<name>A0A921IT21_9ACTN</name>
<dbReference type="Gene3D" id="3.90.76.10">
    <property type="entry name" value="Dipeptide-binding Protein, Domain 1"/>
    <property type="match status" value="1"/>
</dbReference>
<dbReference type="SUPFAM" id="SSF53850">
    <property type="entry name" value="Periplasmic binding protein-like II"/>
    <property type="match status" value="1"/>
</dbReference>
<dbReference type="Pfam" id="PF00496">
    <property type="entry name" value="SBP_bac_5"/>
    <property type="match status" value="1"/>
</dbReference>
<comment type="similarity">
    <text evidence="2">Belongs to the bacterial solute-binding protein 5 family.</text>
</comment>
<dbReference type="InterPro" id="IPR030678">
    <property type="entry name" value="Peptide/Ni-bd"/>
</dbReference>
<sequence>MSIKEMSRRRFIEAMGAVSVIGATGLAGCGSQRAGGSGSASASGEIADTITFAQGADPRGLDPAYVDDGESAKVMSNIYDTVLKFDVESTEVLPSLGEMPDISDDGLTYTFKIREGVKFHDGTDCDANAIVTSITRQLEPSRTEDMPYASFVFGSESTNSGIASIEAPDATTLVITLRAPSTPFIRNMAMTLAAPIVAPSAIEAGDSNENPIGSGPYKFVSWTKGDSIVLEANEDYWDEEHKPQTKNAVFRIIAENSSRVTALNNGEVDMIDGIDASVVDTITGAGNELFDEDGMNINYMAFRNDSGVFTDIEARRAFCQAVNVEEMVQSLYGDYAGVANSVMPLWMAPYDEDIQQTAYDPEAAKAKFAELGITSCTMLTYTNVRPYNSIGGQPLAEAIQGYLRDAGVEMEIVSYDWTTYKTKVETDAFDCCLYGWVGDNGDPDNFMNLLSDESVSMNVGRFRNEEYNALIQQGLETPDGDDRDAIYKQCEQMVADQMPWMLISHSKNLAAYAPSINNFYYHPTGVVHLELITKTA</sequence>
<evidence type="ECO:0000313" key="6">
    <source>
        <dbReference type="EMBL" id="HJG36613.1"/>
    </source>
</evidence>
<accession>A0A921IT21</accession>
<dbReference type="PANTHER" id="PTHR30290">
    <property type="entry name" value="PERIPLASMIC BINDING COMPONENT OF ABC TRANSPORTER"/>
    <property type="match status" value="1"/>
</dbReference>
<organism evidence="6 7">
    <name type="scientific">Enorma phocaeensis</name>
    <dbReference type="NCBI Taxonomy" id="1871019"/>
    <lineage>
        <taxon>Bacteria</taxon>
        <taxon>Bacillati</taxon>
        <taxon>Actinomycetota</taxon>
        <taxon>Coriobacteriia</taxon>
        <taxon>Coriobacteriales</taxon>
        <taxon>Coriobacteriaceae</taxon>
        <taxon>Enorma</taxon>
    </lineage>
</organism>
<feature type="domain" description="Solute-binding protein family 5" evidence="5">
    <location>
        <begin position="92"/>
        <end position="454"/>
    </location>
</feature>
<dbReference type="PANTHER" id="PTHR30290:SF9">
    <property type="entry name" value="OLIGOPEPTIDE-BINDING PROTEIN APPA"/>
    <property type="match status" value="1"/>
</dbReference>
<dbReference type="InterPro" id="IPR006311">
    <property type="entry name" value="TAT_signal"/>
</dbReference>
<keyword evidence="4" id="KW-0732">Signal</keyword>
<dbReference type="Gene3D" id="3.40.190.10">
    <property type="entry name" value="Periplasmic binding protein-like II"/>
    <property type="match status" value="1"/>
</dbReference>
<comment type="subcellular location">
    <subcellularLocation>
        <location evidence="1">Cell membrane</location>
        <topology evidence="1">Lipid-anchor</topology>
    </subcellularLocation>
</comment>
<evidence type="ECO:0000256" key="1">
    <source>
        <dbReference type="ARBA" id="ARBA00004193"/>
    </source>
</evidence>
<reference evidence="6" key="1">
    <citation type="journal article" date="2021" name="PeerJ">
        <title>Extensive microbial diversity within the chicken gut microbiome revealed by metagenomics and culture.</title>
        <authorList>
            <person name="Gilroy R."/>
            <person name="Ravi A."/>
            <person name="Getino M."/>
            <person name="Pursley I."/>
            <person name="Horton D.L."/>
            <person name="Alikhan N.F."/>
            <person name="Baker D."/>
            <person name="Gharbi K."/>
            <person name="Hall N."/>
            <person name="Watson M."/>
            <person name="Adriaenssens E.M."/>
            <person name="Foster-Nyarko E."/>
            <person name="Jarju S."/>
            <person name="Secka A."/>
            <person name="Antonio M."/>
            <person name="Oren A."/>
            <person name="Chaudhuri R.R."/>
            <person name="La Ragione R."/>
            <person name="Hildebrand F."/>
            <person name="Pallen M.J."/>
        </authorList>
    </citation>
    <scope>NUCLEOTIDE SEQUENCE</scope>
    <source>
        <strain evidence="6">ChiHjej13B12-9602</strain>
    </source>
</reference>
<dbReference type="GO" id="GO:0015833">
    <property type="term" value="P:peptide transport"/>
    <property type="evidence" value="ECO:0007669"/>
    <property type="project" value="TreeGrafter"/>
</dbReference>
<dbReference type="GO" id="GO:1904680">
    <property type="term" value="F:peptide transmembrane transporter activity"/>
    <property type="evidence" value="ECO:0007669"/>
    <property type="project" value="TreeGrafter"/>
</dbReference>
<dbReference type="CDD" id="cd08493">
    <property type="entry name" value="PBP2_DppA_like"/>
    <property type="match status" value="1"/>
</dbReference>
<reference evidence="6" key="2">
    <citation type="submission" date="2021-09" db="EMBL/GenBank/DDBJ databases">
        <authorList>
            <person name="Gilroy R."/>
        </authorList>
    </citation>
    <scope>NUCLEOTIDE SEQUENCE</scope>
    <source>
        <strain evidence="6">ChiHjej13B12-9602</strain>
    </source>
</reference>
<dbReference type="InterPro" id="IPR039424">
    <property type="entry name" value="SBP_5"/>
</dbReference>
<dbReference type="PROSITE" id="PS51257">
    <property type="entry name" value="PROKAR_LIPOPROTEIN"/>
    <property type="match status" value="1"/>
</dbReference>